<evidence type="ECO:0000313" key="1">
    <source>
        <dbReference type="EMBL" id="GJT46440.1"/>
    </source>
</evidence>
<evidence type="ECO:0000313" key="2">
    <source>
        <dbReference type="Proteomes" id="UP001151760"/>
    </source>
</evidence>
<dbReference type="InterPro" id="IPR042172">
    <property type="entry name" value="Adenosylhomocyst_ase-like_sf"/>
</dbReference>
<gene>
    <name evidence="1" type="ORF">Tco_0955155</name>
</gene>
<reference evidence="1" key="1">
    <citation type="journal article" date="2022" name="Int. J. Mol. Sci.">
        <title>Draft Genome of Tanacetum Coccineum: Genomic Comparison of Closely Related Tanacetum-Family Plants.</title>
        <authorList>
            <person name="Yamashiro T."/>
            <person name="Shiraishi A."/>
            <person name="Nakayama K."/>
            <person name="Satake H."/>
        </authorList>
    </citation>
    <scope>NUCLEOTIDE SEQUENCE</scope>
</reference>
<keyword evidence="2" id="KW-1185">Reference proteome</keyword>
<reference evidence="1" key="2">
    <citation type="submission" date="2022-01" db="EMBL/GenBank/DDBJ databases">
        <authorList>
            <person name="Yamashiro T."/>
            <person name="Shiraishi A."/>
            <person name="Satake H."/>
            <person name="Nakayama K."/>
        </authorList>
    </citation>
    <scope>NUCLEOTIDE SEQUENCE</scope>
</reference>
<organism evidence="1 2">
    <name type="scientific">Tanacetum coccineum</name>
    <dbReference type="NCBI Taxonomy" id="301880"/>
    <lineage>
        <taxon>Eukaryota</taxon>
        <taxon>Viridiplantae</taxon>
        <taxon>Streptophyta</taxon>
        <taxon>Embryophyta</taxon>
        <taxon>Tracheophyta</taxon>
        <taxon>Spermatophyta</taxon>
        <taxon>Magnoliopsida</taxon>
        <taxon>eudicotyledons</taxon>
        <taxon>Gunneridae</taxon>
        <taxon>Pentapetalae</taxon>
        <taxon>asterids</taxon>
        <taxon>campanulids</taxon>
        <taxon>Asterales</taxon>
        <taxon>Asteraceae</taxon>
        <taxon>Asteroideae</taxon>
        <taxon>Anthemideae</taxon>
        <taxon>Anthemidinae</taxon>
        <taxon>Tanacetum</taxon>
    </lineage>
</organism>
<dbReference type="Proteomes" id="UP001151760">
    <property type="component" value="Unassembled WGS sequence"/>
</dbReference>
<sequence length="236" mass="26046">MVHVLNWQGRTEVPNPAFVNEKIRSIEANHLTVGVVLNLAIYEISNHMIAETSIRSGNPPEQLVRNTKRNCDLASSNSTTIIYTPDEHLYRQNRQYSNIGFDNVENDVIQGCHVNGLEHHASSETSLTTSNPSALHEIVVEVPNVEDIGGLENVKQVLHEDLKGILVVYQASFGHPGGGPHLIVDDEGDATLLIHEGVKAEEEFAKTRKVPYPSSTDNAEFHIVLSIIKEGFLSTL</sequence>
<comment type="caution">
    <text evidence="1">The sequence shown here is derived from an EMBL/GenBank/DDBJ whole genome shotgun (WGS) entry which is preliminary data.</text>
</comment>
<protein>
    <submittedName>
        <fullName evidence="1">Uncharacterized protein</fullName>
    </submittedName>
</protein>
<dbReference type="SUPFAM" id="SSF52283">
    <property type="entry name" value="Formate/glycerate dehydrogenase catalytic domain-like"/>
    <property type="match status" value="1"/>
</dbReference>
<dbReference type="EMBL" id="BQNB010015985">
    <property type="protein sequence ID" value="GJT46440.1"/>
    <property type="molecule type" value="Genomic_DNA"/>
</dbReference>
<name>A0ABQ5E6D1_9ASTR</name>
<dbReference type="Gene3D" id="3.40.50.1480">
    <property type="entry name" value="Adenosylhomocysteinase-like"/>
    <property type="match status" value="1"/>
</dbReference>
<proteinExistence type="predicted"/>
<accession>A0ABQ5E6D1</accession>